<dbReference type="PANTHER" id="PTHR35213:SF3">
    <property type="entry name" value="MYB-LIKE DOMAIN-CONTAINING PROTEIN"/>
    <property type="match status" value="1"/>
</dbReference>
<evidence type="ECO:0000313" key="4">
    <source>
        <dbReference type="Proteomes" id="UP000664859"/>
    </source>
</evidence>
<keyword evidence="1" id="KW-0479">Metal-binding</keyword>
<name>A0A836CDJ8_9STRA</name>
<accession>A0A836CDJ8</accession>
<organism evidence="3 4">
    <name type="scientific">Tribonema minus</name>
    <dbReference type="NCBI Taxonomy" id="303371"/>
    <lineage>
        <taxon>Eukaryota</taxon>
        <taxon>Sar</taxon>
        <taxon>Stramenopiles</taxon>
        <taxon>Ochrophyta</taxon>
        <taxon>PX clade</taxon>
        <taxon>Xanthophyceae</taxon>
        <taxon>Tribonematales</taxon>
        <taxon>Tribonemataceae</taxon>
        <taxon>Tribonema</taxon>
    </lineage>
</organism>
<feature type="domain" description="RING-type" evidence="2">
    <location>
        <begin position="18"/>
        <end position="53"/>
    </location>
</feature>
<dbReference type="OrthoDB" id="190170at2759"/>
<dbReference type="InterPro" id="IPR013083">
    <property type="entry name" value="Znf_RING/FYVE/PHD"/>
</dbReference>
<dbReference type="InterPro" id="IPR001841">
    <property type="entry name" value="Znf_RING"/>
</dbReference>
<evidence type="ECO:0000313" key="3">
    <source>
        <dbReference type="EMBL" id="KAG5180041.1"/>
    </source>
</evidence>
<keyword evidence="1" id="KW-0863">Zinc-finger</keyword>
<dbReference type="PANTHER" id="PTHR35213">
    <property type="entry name" value="RING-TYPE DOMAIN-CONTAINING PROTEIN-RELATED"/>
    <property type="match status" value="1"/>
</dbReference>
<keyword evidence="1" id="KW-0862">Zinc</keyword>
<dbReference type="Proteomes" id="UP000664859">
    <property type="component" value="Unassembled WGS sequence"/>
</dbReference>
<gene>
    <name evidence="3" type="ORF">JKP88DRAFT_200737</name>
</gene>
<dbReference type="PROSITE" id="PS50089">
    <property type="entry name" value="ZF_RING_2"/>
    <property type="match status" value="1"/>
</dbReference>
<proteinExistence type="predicted"/>
<evidence type="ECO:0000256" key="1">
    <source>
        <dbReference type="PROSITE-ProRule" id="PRU00175"/>
    </source>
</evidence>
<comment type="caution">
    <text evidence="3">The sequence shown here is derived from an EMBL/GenBank/DDBJ whole genome shotgun (WGS) entry which is preliminary data.</text>
</comment>
<dbReference type="SUPFAM" id="SSF57850">
    <property type="entry name" value="RING/U-box"/>
    <property type="match status" value="1"/>
</dbReference>
<dbReference type="Gene3D" id="3.30.40.10">
    <property type="entry name" value="Zinc/RING finger domain, C3HC4 (zinc finger)"/>
    <property type="match status" value="1"/>
</dbReference>
<dbReference type="GO" id="GO:0008270">
    <property type="term" value="F:zinc ion binding"/>
    <property type="evidence" value="ECO:0007669"/>
    <property type="project" value="UniProtKB-KW"/>
</dbReference>
<dbReference type="EMBL" id="JAFCMP010000423">
    <property type="protein sequence ID" value="KAG5180041.1"/>
    <property type="molecule type" value="Genomic_DNA"/>
</dbReference>
<keyword evidence="4" id="KW-1185">Reference proteome</keyword>
<reference evidence="3" key="1">
    <citation type="submission" date="2021-02" db="EMBL/GenBank/DDBJ databases">
        <title>First Annotated Genome of the Yellow-green Alga Tribonema minus.</title>
        <authorList>
            <person name="Mahan K.M."/>
        </authorList>
    </citation>
    <scope>NUCLEOTIDE SEQUENCE</scope>
    <source>
        <strain evidence="3">UTEX B ZZ1240</strain>
    </source>
</reference>
<dbReference type="AlphaFoldDB" id="A0A836CDJ8"/>
<evidence type="ECO:0000259" key="2">
    <source>
        <dbReference type="PROSITE" id="PS50089"/>
    </source>
</evidence>
<sequence>MLAVLAKSQQLGEERVVCDLCSIRRADVRTPCGHALHARCIYQLPLSECPVCRADMTQSEGLQVLPVEPHNNEPAENADTELRTGRWHHYETQYAQHLMEDFEAGTLPIGEGTKLATLLCRLLNCNQTRLSKKLKIGKRFYAHGPTRIRTPEAIAAHSVRQRRISELEEMFLMAEAQTARGALTTPGLSEKMQTEWRERFVGHAHSMNQKLKDAWSWNSKRRVSDLSTTNTSAAINKLLSSIAPTSSSNSTGGGDFSVSPMAPLFLVQVIVF</sequence>
<dbReference type="SMART" id="SM00184">
    <property type="entry name" value="RING"/>
    <property type="match status" value="1"/>
</dbReference>
<protein>
    <recommendedName>
        <fullName evidence="2">RING-type domain-containing protein</fullName>
    </recommendedName>
</protein>